<feature type="transmembrane region" description="Helical" evidence="1">
    <location>
        <begin position="122"/>
        <end position="142"/>
    </location>
</feature>
<organism evidence="2 3">
    <name type="scientific">Candidatus Yanofskybacteria bacterium RIFCSPHIGHO2_02_FULL_38_22b</name>
    <dbReference type="NCBI Taxonomy" id="1802673"/>
    <lineage>
        <taxon>Bacteria</taxon>
        <taxon>Candidatus Yanofskyibacteriota</taxon>
    </lineage>
</organism>
<reference evidence="2 3" key="1">
    <citation type="journal article" date="2016" name="Nat. Commun.">
        <title>Thousands of microbial genomes shed light on interconnected biogeochemical processes in an aquifer system.</title>
        <authorList>
            <person name="Anantharaman K."/>
            <person name="Brown C.T."/>
            <person name="Hug L.A."/>
            <person name="Sharon I."/>
            <person name="Castelle C.J."/>
            <person name="Probst A.J."/>
            <person name="Thomas B.C."/>
            <person name="Singh A."/>
            <person name="Wilkins M.J."/>
            <person name="Karaoz U."/>
            <person name="Brodie E.L."/>
            <person name="Williams K.H."/>
            <person name="Hubbard S.S."/>
            <person name="Banfield J.F."/>
        </authorList>
    </citation>
    <scope>NUCLEOTIDE SEQUENCE [LARGE SCALE GENOMIC DNA]</scope>
</reference>
<feature type="transmembrane region" description="Helical" evidence="1">
    <location>
        <begin position="44"/>
        <end position="71"/>
    </location>
</feature>
<evidence type="ECO:0000313" key="2">
    <source>
        <dbReference type="EMBL" id="OGN07642.1"/>
    </source>
</evidence>
<feature type="transmembrane region" description="Helical" evidence="1">
    <location>
        <begin position="91"/>
        <end position="110"/>
    </location>
</feature>
<proteinExistence type="predicted"/>
<evidence type="ECO:0000256" key="1">
    <source>
        <dbReference type="SAM" id="Phobius"/>
    </source>
</evidence>
<name>A0A1F8F3D4_9BACT</name>
<gene>
    <name evidence="2" type="ORF">A3B86_02270</name>
</gene>
<evidence type="ECO:0008006" key="4">
    <source>
        <dbReference type="Google" id="ProtNLM"/>
    </source>
</evidence>
<feature type="transmembrane region" description="Helical" evidence="1">
    <location>
        <begin position="12"/>
        <end position="32"/>
    </location>
</feature>
<keyword evidence="1" id="KW-0472">Membrane</keyword>
<dbReference type="EMBL" id="MGJN01000003">
    <property type="protein sequence ID" value="OGN07642.1"/>
    <property type="molecule type" value="Genomic_DNA"/>
</dbReference>
<evidence type="ECO:0000313" key="3">
    <source>
        <dbReference type="Proteomes" id="UP000176834"/>
    </source>
</evidence>
<comment type="caution">
    <text evidence="2">The sequence shown here is derived from an EMBL/GenBank/DDBJ whole genome shotgun (WGS) entry which is preliminary data.</text>
</comment>
<dbReference type="AlphaFoldDB" id="A0A1F8F3D4"/>
<sequence>MKKVSTNFLRFVIFLLGIGVLALCIFALPGAWKGGSEEFPTASCVVLLIVMGIYITAAPFLILLWQALKLLNYIDHNKAFSDLSVKALRNIKYCASIIAVVYVVFVPLLIPVAEADDAPGLVPIGLVISFIPIAVAIFAAVLQRLFQNAIDIKSENDLTV</sequence>
<dbReference type="InterPro" id="IPR021354">
    <property type="entry name" value="DUF2975"/>
</dbReference>
<accession>A0A1F8F3D4</accession>
<protein>
    <recommendedName>
        <fullName evidence="4">DUF2975 domain-containing protein</fullName>
    </recommendedName>
</protein>
<keyword evidence="1" id="KW-1133">Transmembrane helix</keyword>
<dbReference type="Pfam" id="PF11188">
    <property type="entry name" value="DUF2975"/>
    <property type="match status" value="1"/>
</dbReference>
<keyword evidence="1" id="KW-0812">Transmembrane</keyword>
<dbReference type="Proteomes" id="UP000176834">
    <property type="component" value="Unassembled WGS sequence"/>
</dbReference>